<dbReference type="InterPro" id="IPR052016">
    <property type="entry name" value="Bact_Sigma-Reg"/>
</dbReference>
<dbReference type="Gene3D" id="3.30.450.270">
    <property type="match status" value="1"/>
</dbReference>
<dbReference type="SUPFAM" id="SSF55785">
    <property type="entry name" value="PYP-like sensor domain (PAS domain)"/>
    <property type="match status" value="1"/>
</dbReference>
<keyword evidence="4" id="KW-0157">Chromophore</keyword>
<dbReference type="GO" id="GO:0016791">
    <property type="term" value="F:phosphatase activity"/>
    <property type="evidence" value="ECO:0007669"/>
    <property type="project" value="TreeGrafter"/>
</dbReference>
<dbReference type="InterPro" id="IPR036457">
    <property type="entry name" value="PPM-type-like_dom_sf"/>
</dbReference>
<evidence type="ECO:0000259" key="6">
    <source>
        <dbReference type="PROSITE" id="PS50046"/>
    </source>
</evidence>
<name>A0A1G6XSX2_9ACTN</name>
<dbReference type="GO" id="GO:0009881">
    <property type="term" value="F:photoreceptor activity"/>
    <property type="evidence" value="ECO:0007669"/>
    <property type="project" value="UniProtKB-KW"/>
</dbReference>
<dbReference type="InterPro" id="IPR001932">
    <property type="entry name" value="PPM-type_phosphatase-like_dom"/>
</dbReference>
<gene>
    <name evidence="7" type="ORF">SAMN05421872_11167</name>
</gene>
<dbReference type="SUPFAM" id="SSF81606">
    <property type="entry name" value="PP2C-like"/>
    <property type="match status" value="1"/>
</dbReference>
<organism evidence="7 8">
    <name type="scientific">Nocardioides lianchengensis</name>
    <dbReference type="NCBI Taxonomy" id="1045774"/>
    <lineage>
        <taxon>Bacteria</taxon>
        <taxon>Bacillati</taxon>
        <taxon>Actinomycetota</taxon>
        <taxon>Actinomycetes</taxon>
        <taxon>Propionibacteriales</taxon>
        <taxon>Nocardioidaceae</taxon>
        <taxon>Nocardioides</taxon>
    </lineage>
</organism>
<dbReference type="Pfam" id="PF07228">
    <property type="entry name" value="SpoIIE"/>
    <property type="match status" value="1"/>
</dbReference>
<dbReference type="RefSeq" id="WP_170867151.1">
    <property type="nucleotide sequence ID" value="NZ_FMZM01000011.1"/>
</dbReference>
<dbReference type="PROSITE" id="PS50046">
    <property type="entry name" value="PHYTOCHROME_2"/>
    <property type="match status" value="1"/>
</dbReference>
<dbReference type="Pfam" id="PF01590">
    <property type="entry name" value="GAF"/>
    <property type="match status" value="1"/>
</dbReference>
<dbReference type="Gene3D" id="3.30.450.40">
    <property type="match status" value="1"/>
</dbReference>
<keyword evidence="2" id="KW-0716">Sensory transduction</keyword>
<evidence type="ECO:0000313" key="8">
    <source>
        <dbReference type="Proteomes" id="UP000199034"/>
    </source>
</evidence>
<dbReference type="Gene3D" id="3.60.40.10">
    <property type="entry name" value="PPM-type phosphatase domain"/>
    <property type="match status" value="1"/>
</dbReference>
<dbReference type="AlphaFoldDB" id="A0A1G6XSX2"/>
<dbReference type="InterPro" id="IPR013515">
    <property type="entry name" value="Phytochrome_cen-reg"/>
</dbReference>
<accession>A0A1G6XSX2</accession>
<feature type="domain" description="Phytochrome chromophore attachment site" evidence="6">
    <location>
        <begin position="156"/>
        <end position="315"/>
    </location>
</feature>
<dbReference type="Pfam" id="PF00360">
    <property type="entry name" value="PHY"/>
    <property type="match status" value="1"/>
</dbReference>
<dbReference type="SMART" id="SM00065">
    <property type="entry name" value="GAF"/>
    <property type="match status" value="1"/>
</dbReference>
<reference evidence="7 8" key="1">
    <citation type="submission" date="2016-10" db="EMBL/GenBank/DDBJ databases">
        <authorList>
            <person name="de Groot N.N."/>
        </authorList>
    </citation>
    <scope>NUCLEOTIDE SEQUENCE [LARGE SCALE GENOMIC DNA]</scope>
    <source>
        <strain evidence="7 8">CGMCC 4.6858</strain>
    </source>
</reference>
<dbReference type="InterPro" id="IPR013654">
    <property type="entry name" value="PAS_2"/>
</dbReference>
<evidence type="ECO:0000256" key="1">
    <source>
        <dbReference type="ARBA" id="ARBA00022543"/>
    </source>
</evidence>
<dbReference type="InterPro" id="IPR043150">
    <property type="entry name" value="Phytochrome_PHY_sf"/>
</dbReference>
<evidence type="ECO:0000256" key="4">
    <source>
        <dbReference type="ARBA" id="ARBA00022991"/>
    </source>
</evidence>
<keyword evidence="5" id="KW-0675">Receptor</keyword>
<dbReference type="Pfam" id="PF08446">
    <property type="entry name" value="PAS_2"/>
    <property type="match status" value="1"/>
</dbReference>
<sequence length="752" mass="80123">MTEQAVSAHTPAYAAADLTNCDREPIHIPGAIQPHGALLALGLDLAEVVMASANAGPMLGVDPDDVPGASLASLLGAEAAEAVRVSVEGARAEVLHLHVEELAARGALLPSYVDAAVHRSGDRVLVELEAADPEGEALLSYRAARGAMQRLSRTASVVELSEGLVREIADLTGFDRVMVYRFDQDWNGEVIAESRRPDLNPFLGLHYPHTDIPAQARRLYTVNWIRLIADILYTPVPIHPVLDPATGAPLDLSHSTLRSVSPIHVEYLSNMGVTASMSVSLVIDGELWGLIACHHYSGPLELSLDVRAASEFLGQVASQLVAERERADARESQRRAEELLTTVQAATSSSPAPLQTLMQISSLADLMDAGGVALCFDGHLTTLGTVPDHASIRRIAELLRRPESQPGSSSYLAALDPDLAAVADTAAGALVIGSAPDRWLCWVRPELPEVVDWGGDPTNKQMALAEDPQVRLSPRKSFEKWQQVVRGHSEVWQPWHLDHAVSLASHLASLLYANSREQVDMAESLQRSVIPVQAPRFDGLEMAARYLPASTFQMGGDWWDAFELPGGRMAFVVGDVAGHGVAAATTMTQLRAAVRAHLFGEESPAVVLDRTDRFMDGLFEQVIATAVVGTVEPATGRVVLAAAGHPPPLLIQGGAAQELQIATRPVLGLGVTGARETELVLTPGSTLLLYTDGLVERRGVDLSTSLALLADLAGRGPGPAGMEEWVDGMLLAVPGARDDDTTVLAIRMSPAG</sequence>
<dbReference type="InterPro" id="IPR029016">
    <property type="entry name" value="GAF-like_dom_sf"/>
</dbReference>
<dbReference type="PANTHER" id="PTHR43156:SF2">
    <property type="entry name" value="STAGE II SPORULATION PROTEIN E"/>
    <property type="match status" value="1"/>
</dbReference>
<dbReference type="InterPro" id="IPR003018">
    <property type="entry name" value="GAF"/>
</dbReference>
<dbReference type="STRING" id="1045774.SAMN05421872_11167"/>
<dbReference type="Proteomes" id="UP000199034">
    <property type="component" value="Unassembled WGS sequence"/>
</dbReference>
<dbReference type="SUPFAM" id="SSF55781">
    <property type="entry name" value="GAF domain-like"/>
    <property type="match status" value="2"/>
</dbReference>
<evidence type="ECO:0000256" key="3">
    <source>
        <dbReference type="ARBA" id="ARBA00022801"/>
    </source>
</evidence>
<evidence type="ECO:0000256" key="5">
    <source>
        <dbReference type="ARBA" id="ARBA00023170"/>
    </source>
</evidence>
<evidence type="ECO:0000256" key="2">
    <source>
        <dbReference type="ARBA" id="ARBA00022606"/>
    </source>
</evidence>
<dbReference type="EMBL" id="FMZM01000011">
    <property type="protein sequence ID" value="SDD81240.1"/>
    <property type="molecule type" value="Genomic_DNA"/>
</dbReference>
<dbReference type="Gene3D" id="3.30.450.20">
    <property type="entry name" value="PAS domain"/>
    <property type="match status" value="1"/>
</dbReference>
<dbReference type="PANTHER" id="PTHR43156">
    <property type="entry name" value="STAGE II SPORULATION PROTEIN E-RELATED"/>
    <property type="match status" value="1"/>
</dbReference>
<keyword evidence="1" id="KW-0600">Photoreceptor protein</keyword>
<proteinExistence type="predicted"/>
<protein>
    <submittedName>
        <fullName evidence="7">PAS fold-containing protein</fullName>
    </submittedName>
</protein>
<dbReference type="InterPro" id="IPR035965">
    <property type="entry name" value="PAS-like_dom_sf"/>
</dbReference>
<dbReference type="GO" id="GO:0009584">
    <property type="term" value="P:detection of visible light"/>
    <property type="evidence" value="ECO:0007669"/>
    <property type="project" value="InterPro"/>
</dbReference>
<keyword evidence="8" id="KW-1185">Reference proteome</keyword>
<dbReference type="SMART" id="SM00331">
    <property type="entry name" value="PP2C_SIG"/>
    <property type="match status" value="1"/>
</dbReference>
<keyword evidence="3" id="KW-0378">Hydrolase</keyword>
<dbReference type="GO" id="GO:0006355">
    <property type="term" value="P:regulation of DNA-templated transcription"/>
    <property type="evidence" value="ECO:0007669"/>
    <property type="project" value="InterPro"/>
</dbReference>
<evidence type="ECO:0000313" key="7">
    <source>
        <dbReference type="EMBL" id="SDD81240.1"/>
    </source>
</evidence>
<dbReference type="InterPro" id="IPR016132">
    <property type="entry name" value="Phyto_chromo_attachment"/>
</dbReference>